<dbReference type="InterPro" id="IPR006145">
    <property type="entry name" value="PsdUridine_synth_RsuA/RluA"/>
</dbReference>
<dbReference type="Pfam" id="PF01479">
    <property type="entry name" value="S4"/>
    <property type="match status" value="1"/>
</dbReference>
<dbReference type="InterPro" id="IPR020103">
    <property type="entry name" value="PsdUridine_synth_cat_dom_sf"/>
</dbReference>
<keyword evidence="5 8" id="KW-0694">RNA-binding</keyword>
<gene>
    <name evidence="11" type="ORF">STIAU_7954</name>
</gene>
<dbReference type="CDD" id="cd02869">
    <property type="entry name" value="PseudoU_synth_RluA_like"/>
    <property type="match status" value="1"/>
</dbReference>
<dbReference type="InterPro" id="IPR050188">
    <property type="entry name" value="RluA_PseudoU_synthase"/>
</dbReference>
<comment type="catalytic activity">
    <reaction evidence="1">
        <text>uridine(955/2504/2580) in 23S rRNA = pseudouridine(955/2504/2580) in 23S rRNA</text>
        <dbReference type="Rhea" id="RHEA:42528"/>
        <dbReference type="Rhea" id="RHEA-COMP:10099"/>
        <dbReference type="Rhea" id="RHEA-COMP:10100"/>
        <dbReference type="ChEBI" id="CHEBI:65314"/>
        <dbReference type="ChEBI" id="CHEBI:65315"/>
        <dbReference type="EC" id="5.4.99.24"/>
    </reaction>
</comment>
<evidence type="ECO:0000256" key="1">
    <source>
        <dbReference type="ARBA" id="ARBA00000381"/>
    </source>
</evidence>
<evidence type="ECO:0000259" key="10">
    <source>
        <dbReference type="SMART" id="SM00363"/>
    </source>
</evidence>
<dbReference type="EC" id="5.4.99.-" evidence="9"/>
<dbReference type="Gene3D" id="3.30.2350.10">
    <property type="entry name" value="Pseudouridine synthase"/>
    <property type="match status" value="1"/>
</dbReference>
<dbReference type="PATRIC" id="fig|378806.16.peg.8630"/>
<dbReference type="GO" id="GO:0000455">
    <property type="term" value="P:enzyme-directed rRNA pseudouridine synthesis"/>
    <property type="evidence" value="ECO:0007669"/>
    <property type="project" value="TreeGrafter"/>
</dbReference>
<dbReference type="InterPro" id="IPR006225">
    <property type="entry name" value="PsdUridine_synth_RluC/D"/>
</dbReference>
<dbReference type="EMBL" id="AAMD01000007">
    <property type="protein sequence ID" value="EAU69242.1"/>
    <property type="molecule type" value="Genomic_DNA"/>
</dbReference>
<comment type="caution">
    <text evidence="11">The sequence shown here is derived from an EMBL/GenBank/DDBJ whole genome shotgun (WGS) entry which is preliminary data.</text>
</comment>
<name>Q09C76_STIAD</name>
<dbReference type="SMART" id="SM00363">
    <property type="entry name" value="S4"/>
    <property type="match status" value="1"/>
</dbReference>
<dbReference type="Gene3D" id="3.10.290.10">
    <property type="entry name" value="RNA-binding S4 domain"/>
    <property type="match status" value="1"/>
</dbReference>
<dbReference type="NCBIfam" id="TIGR00005">
    <property type="entry name" value="rluA_subfam"/>
    <property type="match status" value="1"/>
</dbReference>
<evidence type="ECO:0000256" key="8">
    <source>
        <dbReference type="PROSITE-ProRule" id="PRU00182"/>
    </source>
</evidence>
<keyword evidence="6 9" id="KW-0413">Isomerase</keyword>
<dbReference type="PROSITE" id="PS50889">
    <property type="entry name" value="S4"/>
    <property type="match status" value="1"/>
</dbReference>
<protein>
    <recommendedName>
        <fullName evidence="9">Pseudouridine synthase</fullName>
        <ecNumber evidence="9">5.4.99.-</ecNumber>
    </recommendedName>
</protein>
<dbReference type="InterPro" id="IPR002942">
    <property type="entry name" value="S4_RNA-bd"/>
</dbReference>
<comment type="similarity">
    <text evidence="3 9">Belongs to the pseudouridine synthase RluA family.</text>
</comment>
<evidence type="ECO:0000256" key="5">
    <source>
        <dbReference type="ARBA" id="ARBA00022884"/>
    </source>
</evidence>
<feature type="active site" evidence="7">
    <location>
        <position position="156"/>
    </location>
</feature>
<dbReference type="GO" id="GO:0003723">
    <property type="term" value="F:RNA binding"/>
    <property type="evidence" value="ECO:0007669"/>
    <property type="project" value="UniProtKB-KW"/>
</dbReference>
<dbReference type="SUPFAM" id="SSF55120">
    <property type="entry name" value="Pseudouridine synthase"/>
    <property type="match status" value="1"/>
</dbReference>
<dbReference type="SUPFAM" id="SSF55174">
    <property type="entry name" value="Alpha-L RNA-binding motif"/>
    <property type="match status" value="1"/>
</dbReference>
<dbReference type="AlphaFoldDB" id="Q09C76"/>
<dbReference type="Pfam" id="PF00849">
    <property type="entry name" value="PseudoU_synth_2"/>
    <property type="match status" value="1"/>
</dbReference>
<dbReference type="InterPro" id="IPR036986">
    <property type="entry name" value="S4_RNA-bd_sf"/>
</dbReference>
<proteinExistence type="inferred from homology"/>
<dbReference type="InterPro" id="IPR006224">
    <property type="entry name" value="PsdUridine_synth_RluA-like_CS"/>
</dbReference>
<dbReference type="CDD" id="cd00165">
    <property type="entry name" value="S4"/>
    <property type="match status" value="1"/>
</dbReference>
<sequence length="330" mass="36996">MLWSGRQEQMIEFRIEEDSVGMRLDKYLRKRLANMPTSHLFKMIRVKKVRVNGKRAQPEQLLAAGDVIAIRGDEQQLLGPAPGGERLPPPPPPVDPSELVILLEDDWMMAVDKPSGMAVHTGSGITGGTLVDYVRAYLGPKAVRNDFTASPAHRLDRETSGVILVAKRRPAMVHFTEVFTESRARKRYVTLVKGKMPQDSGVIDLPLSEHQQTAESKARRGVNMQEALTRWKVIRQSSEAALLSCAIETGRTHQIRRHLAAVGHPVAGDRKYGDFAFNRDVRARWGLKRLFLHAERIEFPHPQHGGKVTVEARLPPELKDTLKRAALEPS</sequence>
<reference evidence="11 12" key="1">
    <citation type="submission" date="2006-04" db="EMBL/GenBank/DDBJ databases">
        <authorList>
            <person name="Nierman W.C."/>
        </authorList>
    </citation>
    <scope>NUCLEOTIDE SEQUENCE [LARGE SCALE GENOMIC DNA]</scope>
    <source>
        <strain evidence="11 12">DW4/3-1</strain>
    </source>
</reference>
<dbReference type="Proteomes" id="UP000032702">
    <property type="component" value="Unassembled WGS sequence"/>
</dbReference>
<evidence type="ECO:0000256" key="2">
    <source>
        <dbReference type="ARBA" id="ARBA00002876"/>
    </source>
</evidence>
<evidence type="ECO:0000256" key="7">
    <source>
        <dbReference type="PIRSR" id="PIRSR606225-1"/>
    </source>
</evidence>
<evidence type="ECO:0000256" key="6">
    <source>
        <dbReference type="ARBA" id="ARBA00023235"/>
    </source>
</evidence>
<evidence type="ECO:0000256" key="9">
    <source>
        <dbReference type="RuleBase" id="RU362028"/>
    </source>
</evidence>
<evidence type="ECO:0000256" key="4">
    <source>
        <dbReference type="ARBA" id="ARBA00022552"/>
    </source>
</evidence>
<comment type="function">
    <text evidence="2">Responsible for synthesis of pseudouridine from uracil at positions 955, 2504 and 2580 in 23S ribosomal RNA.</text>
</comment>
<evidence type="ECO:0000256" key="3">
    <source>
        <dbReference type="ARBA" id="ARBA00010876"/>
    </source>
</evidence>
<dbReference type="PROSITE" id="PS01129">
    <property type="entry name" value="PSI_RLU"/>
    <property type="match status" value="1"/>
</dbReference>
<keyword evidence="4" id="KW-0698">rRNA processing</keyword>
<evidence type="ECO:0000313" key="12">
    <source>
        <dbReference type="Proteomes" id="UP000032702"/>
    </source>
</evidence>
<dbReference type="PANTHER" id="PTHR21600:SF92">
    <property type="entry name" value="RIBOSOMAL LARGE SUBUNIT PSEUDOURIDINE SYNTHASE C"/>
    <property type="match status" value="1"/>
</dbReference>
<feature type="domain" description="RNA-binding S4" evidence="10">
    <location>
        <begin position="22"/>
        <end position="84"/>
    </location>
</feature>
<comment type="catalytic activity">
    <reaction evidence="9">
        <text>a uridine in RNA = a pseudouridine in RNA</text>
        <dbReference type="Rhea" id="RHEA:48348"/>
        <dbReference type="Rhea" id="RHEA-COMP:12068"/>
        <dbReference type="Rhea" id="RHEA-COMP:12069"/>
        <dbReference type="ChEBI" id="CHEBI:65314"/>
        <dbReference type="ChEBI" id="CHEBI:65315"/>
    </reaction>
</comment>
<dbReference type="PANTHER" id="PTHR21600">
    <property type="entry name" value="MITOCHONDRIAL RNA PSEUDOURIDINE SYNTHASE"/>
    <property type="match status" value="1"/>
</dbReference>
<dbReference type="GO" id="GO:0160141">
    <property type="term" value="F:23S rRNA pseudouridine(955/2504/2580) synthase activity"/>
    <property type="evidence" value="ECO:0007669"/>
    <property type="project" value="UniProtKB-EC"/>
</dbReference>
<organism evidence="11 12">
    <name type="scientific">Stigmatella aurantiaca (strain DW4/3-1)</name>
    <dbReference type="NCBI Taxonomy" id="378806"/>
    <lineage>
        <taxon>Bacteria</taxon>
        <taxon>Pseudomonadati</taxon>
        <taxon>Myxococcota</taxon>
        <taxon>Myxococcia</taxon>
        <taxon>Myxococcales</taxon>
        <taxon>Cystobacterineae</taxon>
        <taxon>Archangiaceae</taxon>
        <taxon>Stigmatella</taxon>
    </lineage>
</organism>
<accession>Q09C76</accession>
<evidence type="ECO:0000313" key="11">
    <source>
        <dbReference type="EMBL" id="EAU69242.1"/>
    </source>
</evidence>